<dbReference type="AlphaFoldDB" id="A0A368HKR6"/>
<gene>
    <name evidence="8" type="ORF">C4900_02255</name>
</gene>
<keyword evidence="2" id="KW-1003">Cell membrane</keyword>
<name>A0A368HKR6_9GAMM</name>
<organism evidence="8 9">
    <name type="scientific">Acidiferrobacter thiooxydans</name>
    <dbReference type="NCBI Taxonomy" id="163359"/>
    <lineage>
        <taxon>Bacteria</taxon>
        <taxon>Pseudomonadati</taxon>
        <taxon>Pseudomonadota</taxon>
        <taxon>Gammaproteobacteria</taxon>
        <taxon>Acidiferrobacterales</taxon>
        <taxon>Acidiferrobacteraceae</taxon>
        <taxon>Acidiferrobacter</taxon>
    </lineage>
</organism>
<evidence type="ECO:0000256" key="4">
    <source>
        <dbReference type="ARBA" id="ARBA00022989"/>
    </source>
</evidence>
<protein>
    <submittedName>
        <fullName evidence="8">YihY/virulence factor BrkB family protein</fullName>
    </submittedName>
</protein>
<keyword evidence="5 7" id="KW-0472">Membrane</keyword>
<feature type="transmembrane region" description="Helical" evidence="7">
    <location>
        <begin position="139"/>
        <end position="166"/>
    </location>
</feature>
<dbReference type="PANTHER" id="PTHR30213">
    <property type="entry name" value="INNER MEMBRANE PROTEIN YHJD"/>
    <property type="match status" value="1"/>
</dbReference>
<evidence type="ECO:0000313" key="9">
    <source>
        <dbReference type="Proteomes" id="UP000253250"/>
    </source>
</evidence>
<keyword evidence="4 7" id="KW-1133">Transmembrane helix</keyword>
<evidence type="ECO:0000256" key="3">
    <source>
        <dbReference type="ARBA" id="ARBA00022692"/>
    </source>
</evidence>
<dbReference type="InterPro" id="IPR017039">
    <property type="entry name" value="Virul_fac_BrkB"/>
</dbReference>
<dbReference type="OrthoDB" id="9781030at2"/>
<reference evidence="8 9" key="1">
    <citation type="submission" date="2018-02" db="EMBL/GenBank/DDBJ databases">
        <title>Insights into the biology of acidophilic members of the Acidiferrobacteraceae family derived from comparative genomic analyses.</title>
        <authorList>
            <person name="Issotta F."/>
            <person name="Thyssen C."/>
            <person name="Mena C."/>
            <person name="Moya A."/>
            <person name="Bellenberg S."/>
            <person name="Sproer C."/>
            <person name="Covarrubias P.C."/>
            <person name="Sand W."/>
            <person name="Quatrini R."/>
            <person name="Vera M."/>
        </authorList>
    </citation>
    <scope>NUCLEOTIDE SEQUENCE [LARGE SCALE GENOMIC DNA]</scope>
    <source>
        <strain evidence="9">m-1</strain>
    </source>
</reference>
<comment type="subcellular location">
    <subcellularLocation>
        <location evidence="1">Cell membrane</location>
        <topology evidence="1">Multi-pass membrane protein</topology>
    </subcellularLocation>
</comment>
<evidence type="ECO:0000256" key="2">
    <source>
        <dbReference type="ARBA" id="ARBA00022475"/>
    </source>
</evidence>
<feature type="transmembrane region" description="Helical" evidence="7">
    <location>
        <begin position="42"/>
        <end position="66"/>
    </location>
</feature>
<sequence>MTLKADRKSPTWTLAHLGARGLVRRVLVGVSENNLTGYSAQLAYYFFLSLFPLLLFLATLLAYLPVHHRTRTVLAVLGKALPTQALLLVKGDFEGLMHQHQDGLLSFSMAFALYSAGNAITAIGAGLNQAYDVREKRPYWRVLLMALLLVLALALVFLAAFAIFFFGPIAANALAGRLGIHLLPIVLGIIRWPILLLAVVLATALLYYFTPNVRQEWRWLTPGSLFALFGWTASSLLFAFYVNNFSSYNKTYGSIGAVIVLLTWMYLGGLVLLIGGQINSVIKHAAEDGATKTETSTDERGATDHGHRREARR</sequence>
<feature type="transmembrane region" description="Helical" evidence="7">
    <location>
        <begin position="254"/>
        <end position="274"/>
    </location>
</feature>
<feature type="transmembrane region" description="Helical" evidence="7">
    <location>
        <begin position="219"/>
        <end position="242"/>
    </location>
</feature>
<accession>A0A368HKR6</accession>
<dbReference type="GO" id="GO:0005886">
    <property type="term" value="C:plasma membrane"/>
    <property type="evidence" value="ECO:0007669"/>
    <property type="project" value="UniProtKB-SubCell"/>
</dbReference>
<evidence type="ECO:0000256" key="5">
    <source>
        <dbReference type="ARBA" id="ARBA00023136"/>
    </source>
</evidence>
<evidence type="ECO:0000313" key="8">
    <source>
        <dbReference type="EMBL" id="RCN58625.1"/>
    </source>
</evidence>
<evidence type="ECO:0000256" key="1">
    <source>
        <dbReference type="ARBA" id="ARBA00004651"/>
    </source>
</evidence>
<proteinExistence type="predicted"/>
<keyword evidence="3 7" id="KW-0812">Transmembrane</keyword>
<evidence type="ECO:0000256" key="6">
    <source>
        <dbReference type="SAM" id="MobiDB-lite"/>
    </source>
</evidence>
<feature type="region of interest" description="Disordered" evidence="6">
    <location>
        <begin position="289"/>
        <end position="313"/>
    </location>
</feature>
<dbReference type="Proteomes" id="UP000253250">
    <property type="component" value="Unassembled WGS sequence"/>
</dbReference>
<dbReference type="RefSeq" id="WP_114282247.1">
    <property type="nucleotide sequence ID" value="NZ_PSYR01000001.1"/>
</dbReference>
<dbReference type="NCBIfam" id="TIGR00765">
    <property type="entry name" value="yihY_not_rbn"/>
    <property type="match status" value="1"/>
</dbReference>
<dbReference type="PANTHER" id="PTHR30213:SF0">
    <property type="entry name" value="UPF0761 MEMBRANE PROTEIN YIHY"/>
    <property type="match status" value="1"/>
</dbReference>
<feature type="transmembrane region" description="Helical" evidence="7">
    <location>
        <begin position="103"/>
        <end position="127"/>
    </location>
</feature>
<comment type="caution">
    <text evidence="8">The sequence shown here is derived from an EMBL/GenBank/DDBJ whole genome shotgun (WGS) entry which is preliminary data.</text>
</comment>
<keyword evidence="9" id="KW-1185">Reference proteome</keyword>
<dbReference type="Pfam" id="PF03631">
    <property type="entry name" value="Virul_fac_BrkB"/>
    <property type="match status" value="1"/>
</dbReference>
<dbReference type="EMBL" id="PSYR01000001">
    <property type="protein sequence ID" value="RCN58625.1"/>
    <property type="molecule type" value="Genomic_DNA"/>
</dbReference>
<dbReference type="PIRSF" id="PIRSF035875">
    <property type="entry name" value="RNase_BN"/>
    <property type="match status" value="1"/>
</dbReference>
<feature type="transmembrane region" description="Helical" evidence="7">
    <location>
        <begin position="178"/>
        <end position="207"/>
    </location>
</feature>
<evidence type="ECO:0000256" key="7">
    <source>
        <dbReference type="SAM" id="Phobius"/>
    </source>
</evidence>